<keyword evidence="3" id="KW-1185">Reference proteome</keyword>
<accession>A0AAD7N1X4</accession>
<dbReference type="AlphaFoldDB" id="A0AAD7N1X4"/>
<dbReference type="Proteomes" id="UP001215598">
    <property type="component" value="Unassembled WGS sequence"/>
</dbReference>
<comment type="caution">
    <text evidence="2">The sequence shown here is derived from an EMBL/GenBank/DDBJ whole genome shotgun (WGS) entry which is preliminary data.</text>
</comment>
<feature type="region of interest" description="Disordered" evidence="1">
    <location>
        <begin position="1"/>
        <end position="36"/>
    </location>
</feature>
<evidence type="ECO:0000256" key="1">
    <source>
        <dbReference type="SAM" id="MobiDB-lite"/>
    </source>
</evidence>
<feature type="compositionally biased region" description="Basic and acidic residues" evidence="1">
    <location>
        <begin position="109"/>
        <end position="126"/>
    </location>
</feature>
<sequence length="282" mass="31064">MDWSAELEELGRNSAQGKKNNEQTKVASTGRPGTYTRTRYHRIERALDSSAVVQKMRAAGEVEYNIYRDGTRKAEEVRLGFWEGREAEGLWEKQKRAEEGKWASTRRVGREACARGREGGRPEGSRGRAGTAGEGTSIIAAETETWCEDGIVYAVEGGSGGTSREAFPHLHKNSSGLDAGRRSVIDITAAWQTRRNWATHEIAFDAGVSNGGESSLVPDALLSRRQADCTGGRAQVLESGQSSRVEDGREGRVRVSTRSDQGYGAEKRRVRLQTMTREERDA</sequence>
<evidence type="ECO:0000313" key="2">
    <source>
        <dbReference type="EMBL" id="KAJ7740801.1"/>
    </source>
</evidence>
<feature type="compositionally biased region" description="Polar residues" evidence="1">
    <location>
        <begin position="13"/>
        <end position="27"/>
    </location>
</feature>
<protein>
    <submittedName>
        <fullName evidence="2">Uncharacterized protein</fullName>
    </submittedName>
</protein>
<proteinExistence type="predicted"/>
<reference evidence="2" key="1">
    <citation type="submission" date="2023-03" db="EMBL/GenBank/DDBJ databases">
        <title>Massive genome expansion in bonnet fungi (Mycena s.s.) driven by repeated elements and novel gene families across ecological guilds.</title>
        <authorList>
            <consortium name="Lawrence Berkeley National Laboratory"/>
            <person name="Harder C.B."/>
            <person name="Miyauchi S."/>
            <person name="Viragh M."/>
            <person name="Kuo A."/>
            <person name="Thoen E."/>
            <person name="Andreopoulos B."/>
            <person name="Lu D."/>
            <person name="Skrede I."/>
            <person name="Drula E."/>
            <person name="Henrissat B."/>
            <person name="Morin E."/>
            <person name="Kohler A."/>
            <person name="Barry K."/>
            <person name="LaButti K."/>
            <person name="Morin E."/>
            <person name="Salamov A."/>
            <person name="Lipzen A."/>
            <person name="Mereny Z."/>
            <person name="Hegedus B."/>
            <person name="Baldrian P."/>
            <person name="Stursova M."/>
            <person name="Weitz H."/>
            <person name="Taylor A."/>
            <person name="Grigoriev I.V."/>
            <person name="Nagy L.G."/>
            <person name="Martin F."/>
            <person name="Kauserud H."/>
        </authorList>
    </citation>
    <scope>NUCLEOTIDE SEQUENCE</scope>
    <source>
        <strain evidence="2">CBHHK182m</strain>
    </source>
</reference>
<feature type="region of interest" description="Disordered" evidence="1">
    <location>
        <begin position="109"/>
        <end position="135"/>
    </location>
</feature>
<feature type="compositionally biased region" description="Basic and acidic residues" evidence="1">
    <location>
        <begin position="244"/>
        <end position="253"/>
    </location>
</feature>
<feature type="region of interest" description="Disordered" evidence="1">
    <location>
        <begin position="233"/>
        <end position="282"/>
    </location>
</feature>
<name>A0AAD7N1X4_9AGAR</name>
<evidence type="ECO:0000313" key="3">
    <source>
        <dbReference type="Proteomes" id="UP001215598"/>
    </source>
</evidence>
<gene>
    <name evidence="2" type="ORF">B0H16DRAFT_1464700</name>
</gene>
<dbReference type="EMBL" id="JARKIB010000101">
    <property type="protein sequence ID" value="KAJ7740801.1"/>
    <property type="molecule type" value="Genomic_DNA"/>
</dbReference>
<organism evidence="2 3">
    <name type="scientific">Mycena metata</name>
    <dbReference type="NCBI Taxonomy" id="1033252"/>
    <lineage>
        <taxon>Eukaryota</taxon>
        <taxon>Fungi</taxon>
        <taxon>Dikarya</taxon>
        <taxon>Basidiomycota</taxon>
        <taxon>Agaricomycotina</taxon>
        <taxon>Agaricomycetes</taxon>
        <taxon>Agaricomycetidae</taxon>
        <taxon>Agaricales</taxon>
        <taxon>Marasmiineae</taxon>
        <taxon>Mycenaceae</taxon>
        <taxon>Mycena</taxon>
    </lineage>
</organism>